<gene>
    <name evidence="3" type="ORF">K505DRAFT_12614</name>
</gene>
<keyword evidence="2" id="KW-1133">Transmembrane helix</keyword>
<accession>A0A6A6WN71</accession>
<keyword evidence="2" id="KW-0812">Transmembrane</keyword>
<keyword evidence="2" id="KW-0472">Membrane</keyword>
<feature type="region of interest" description="Disordered" evidence="1">
    <location>
        <begin position="75"/>
        <end position="114"/>
    </location>
</feature>
<proteinExistence type="predicted"/>
<dbReference type="AlphaFoldDB" id="A0A6A6WN71"/>
<dbReference type="EMBL" id="MU002940">
    <property type="protein sequence ID" value="KAF2785506.1"/>
    <property type="molecule type" value="Genomic_DNA"/>
</dbReference>
<organism evidence="3 4">
    <name type="scientific">Melanomma pulvis-pyrius CBS 109.77</name>
    <dbReference type="NCBI Taxonomy" id="1314802"/>
    <lineage>
        <taxon>Eukaryota</taxon>
        <taxon>Fungi</taxon>
        <taxon>Dikarya</taxon>
        <taxon>Ascomycota</taxon>
        <taxon>Pezizomycotina</taxon>
        <taxon>Dothideomycetes</taxon>
        <taxon>Pleosporomycetidae</taxon>
        <taxon>Pleosporales</taxon>
        <taxon>Melanommataceae</taxon>
        <taxon>Melanomma</taxon>
    </lineage>
</organism>
<reference evidence="3" key="1">
    <citation type="journal article" date="2020" name="Stud. Mycol.">
        <title>101 Dothideomycetes genomes: a test case for predicting lifestyles and emergence of pathogens.</title>
        <authorList>
            <person name="Haridas S."/>
            <person name="Albert R."/>
            <person name="Binder M."/>
            <person name="Bloem J."/>
            <person name="Labutti K."/>
            <person name="Salamov A."/>
            <person name="Andreopoulos B."/>
            <person name="Baker S."/>
            <person name="Barry K."/>
            <person name="Bills G."/>
            <person name="Bluhm B."/>
            <person name="Cannon C."/>
            <person name="Castanera R."/>
            <person name="Culley D."/>
            <person name="Daum C."/>
            <person name="Ezra D."/>
            <person name="Gonzalez J."/>
            <person name="Henrissat B."/>
            <person name="Kuo A."/>
            <person name="Liang C."/>
            <person name="Lipzen A."/>
            <person name="Lutzoni F."/>
            <person name="Magnuson J."/>
            <person name="Mondo S."/>
            <person name="Nolan M."/>
            <person name="Ohm R."/>
            <person name="Pangilinan J."/>
            <person name="Park H.-J."/>
            <person name="Ramirez L."/>
            <person name="Alfaro M."/>
            <person name="Sun H."/>
            <person name="Tritt A."/>
            <person name="Yoshinaga Y."/>
            <person name="Zwiers L.-H."/>
            <person name="Turgeon B."/>
            <person name="Goodwin S."/>
            <person name="Spatafora J."/>
            <person name="Crous P."/>
            <person name="Grigoriev I."/>
        </authorList>
    </citation>
    <scope>NUCLEOTIDE SEQUENCE</scope>
    <source>
        <strain evidence="3">CBS 109.77</strain>
    </source>
</reference>
<name>A0A6A6WN71_9PLEO</name>
<keyword evidence="4" id="KW-1185">Reference proteome</keyword>
<evidence type="ECO:0000256" key="2">
    <source>
        <dbReference type="SAM" id="Phobius"/>
    </source>
</evidence>
<evidence type="ECO:0000256" key="1">
    <source>
        <dbReference type="SAM" id="MobiDB-lite"/>
    </source>
</evidence>
<evidence type="ECO:0000313" key="3">
    <source>
        <dbReference type="EMBL" id="KAF2785506.1"/>
    </source>
</evidence>
<feature type="compositionally biased region" description="Polar residues" evidence="1">
    <location>
        <begin position="105"/>
        <end position="114"/>
    </location>
</feature>
<evidence type="ECO:0000313" key="4">
    <source>
        <dbReference type="Proteomes" id="UP000799757"/>
    </source>
</evidence>
<protein>
    <submittedName>
        <fullName evidence="3">Uncharacterized protein</fullName>
    </submittedName>
</protein>
<sequence>MAKDISGADGLEKRMCVYLPFFCIQLFLYISVPIPKFQLDYTALLQDDGPCPHLEPRRKQPDPFLALQTTQKIDSHLPPNLTKQNTRRRDTAETLGTDFFGARRPTSSVFSTSR</sequence>
<dbReference type="Proteomes" id="UP000799757">
    <property type="component" value="Unassembled WGS sequence"/>
</dbReference>
<feature type="transmembrane region" description="Helical" evidence="2">
    <location>
        <begin position="15"/>
        <end position="32"/>
    </location>
</feature>